<proteinExistence type="predicted"/>
<evidence type="ECO:0000256" key="4">
    <source>
        <dbReference type="ARBA" id="ARBA00022989"/>
    </source>
</evidence>
<evidence type="ECO:0000256" key="5">
    <source>
        <dbReference type="ARBA" id="ARBA00023136"/>
    </source>
</evidence>
<sequence>MKLSIVENGKKRESAIDISRFASEIKKNSWKILLSGIIAGAIAWPLMSLMPSKYVSTATVLLKAQPDNVTPFQKVEGYDSTRNGYYETQNALMQSRVVLEQAVRTMKLDQNPAFNGNDDGAAGKENEQQRIENALKTLNKNLTINSVRTTHLATVSYESTSPQLSADIANGVAESFISYSLGLKQEKTRQASEDTQHKLALLKEQMIQPKNGAG</sequence>
<evidence type="ECO:0000313" key="7">
    <source>
        <dbReference type="EMBL" id="VTP62719.1"/>
    </source>
</evidence>
<evidence type="ECO:0000256" key="1">
    <source>
        <dbReference type="ARBA" id="ARBA00004651"/>
    </source>
</evidence>
<organism evidence="7 8">
    <name type="scientific">Leclercia adecarboxylata</name>
    <dbReference type="NCBI Taxonomy" id="83655"/>
    <lineage>
        <taxon>Bacteria</taxon>
        <taxon>Pseudomonadati</taxon>
        <taxon>Pseudomonadota</taxon>
        <taxon>Gammaproteobacteria</taxon>
        <taxon>Enterobacterales</taxon>
        <taxon>Enterobacteriaceae</taxon>
        <taxon>Leclercia</taxon>
    </lineage>
</organism>
<dbReference type="GO" id="GO:0005886">
    <property type="term" value="C:plasma membrane"/>
    <property type="evidence" value="ECO:0007669"/>
    <property type="project" value="UniProtKB-SubCell"/>
</dbReference>
<evidence type="ECO:0000256" key="3">
    <source>
        <dbReference type="ARBA" id="ARBA00022692"/>
    </source>
</evidence>
<dbReference type="PANTHER" id="PTHR32309:SF13">
    <property type="entry name" value="FERRIC ENTEROBACTIN TRANSPORT PROTEIN FEPE"/>
    <property type="match status" value="1"/>
</dbReference>
<reference evidence="7 8" key="1">
    <citation type="submission" date="2019-05" db="EMBL/GenBank/DDBJ databases">
        <authorList>
            <consortium name="Pathogen Informatics"/>
        </authorList>
    </citation>
    <scope>NUCLEOTIDE SEQUENCE [LARGE SCALE GENOMIC DNA]</scope>
    <source>
        <strain evidence="7 8">NCTC13032</strain>
    </source>
</reference>
<protein>
    <submittedName>
        <fullName evidence="7">Capsular polysaccharide biosynthesis protein</fullName>
    </submittedName>
</protein>
<comment type="subcellular location">
    <subcellularLocation>
        <location evidence="1">Cell membrane</location>
        <topology evidence="1">Multi-pass membrane protein</topology>
    </subcellularLocation>
</comment>
<feature type="domain" description="Polysaccharide chain length determinant N-terminal" evidence="6">
    <location>
        <begin position="16"/>
        <end position="105"/>
    </location>
</feature>
<keyword evidence="2" id="KW-1003">Cell membrane</keyword>
<dbReference type="AlphaFoldDB" id="A0A4U9HKG0"/>
<keyword evidence="3" id="KW-0812">Transmembrane</keyword>
<name>A0A4U9HKG0_9ENTR</name>
<evidence type="ECO:0000259" key="6">
    <source>
        <dbReference type="Pfam" id="PF02706"/>
    </source>
</evidence>
<dbReference type="Pfam" id="PF02706">
    <property type="entry name" value="Wzz"/>
    <property type="match status" value="1"/>
</dbReference>
<dbReference type="PANTHER" id="PTHR32309">
    <property type="entry name" value="TYROSINE-PROTEIN KINASE"/>
    <property type="match status" value="1"/>
</dbReference>
<evidence type="ECO:0000313" key="8">
    <source>
        <dbReference type="Proteomes" id="UP000310719"/>
    </source>
</evidence>
<keyword evidence="5" id="KW-0472">Membrane</keyword>
<keyword evidence="4" id="KW-1133">Transmembrane helix</keyword>
<accession>A0A4U9HKG0</accession>
<dbReference type="EMBL" id="LR590464">
    <property type="protein sequence ID" value="VTP62719.1"/>
    <property type="molecule type" value="Genomic_DNA"/>
</dbReference>
<dbReference type="Proteomes" id="UP000310719">
    <property type="component" value="Chromosome"/>
</dbReference>
<evidence type="ECO:0000256" key="2">
    <source>
        <dbReference type="ARBA" id="ARBA00022475"/>
    </source>
</evidence>
<dbReference type="InterPro" id="IPR003856">
    <property type="entry name" value="LPS_length_determ_N"/>
</dbReference>
<dbReference type="InterPro" id="IPR050445">
    <property type="entry name" value="Bact_polysacc_biosynth/exp"/>
</dbReference>
<gene>
    <name evidence="7" type="ORF">NCTC13032_00493</name>
</gene>
<dbReference type="GO" id="GO:0004713">
    <property type="term" value="F:protein tyrosine kinase activity"/>
    <property type="evidence" value="ECO:0007669"/>
    <property type="project" value="TreeGrafter"/>
</dbReference>